<evidence type="ECO:0000256" key="4">
    <source>
        <dbReference type="ARBA" id="ARBA00022729"/>
    </source>
</evidence>
<dbReference type="Proteomes" id="UP000663444">
    <property type="component" value="Chromosome"/>
</dbReference>
<feature type="binding site" evidence="6">
    <location>
        <position position="169"/>
    </location>
    <ligand>
        <name>molybdate</name>
        <dbReference type="ChEBI" id="CHEBI:36264"/>
    </ligand>
</feature>
<evidence type="ECO:0000313" key="9">
    <source>
        <dbReference type="Proteomes" id="UP000663444"/>
    </source>
</evidence>
<dbReference type="AlphaFoldDB" id="A0A974Y5A9"/>
<dbReference type="InterPro" id="IPR044084">
    <property type="entry name" value="AvModA-like_subst-bd"/>
</dbReference>
<evidence type="ECO:0000256" key="7">
    <source>
        <dbReference type="SAM" id="SignalP"/>
    </source>
</evidence>
<dbReference type="PANTHER" id="PTHR30632">
    <property type="entry name" value="MOLYBDATE-BINDING PERIPLASMIC PROTEIN"/>
    <property type="match status" value="1"/>
</dbReference>
<dbReference type="GO" id="GO:0030973">
    <property type="term" value="F:molybdate ion binding"/>
    <property type="evidence" value="ECO:0007669"/>
    <property type="project" value="InterPro"/>
</dbReference>
<keyword evidence="2 6" id="KW-0500">Molybdenum</keyword>
<evidence type="ECO:0000256" key="5">
    <source>
        <dbReference type="ARBA" id="ARBA00062515"/>
    </source>
</evidence>
<dbReference type="Pfam" id="PF13531">
    <property type="entry name" value="SBP_bac_11"/>
    <property type="match status" value="1"/>
</dbReference>
<dbReference type="InterPro" id="IPR005950">
    <property type="entry name" value="ModA"/>
</dbReference>
<dbReference type="GO" id="GO:1901359">
    <property type="term" value="F:tungstate binding"/>
    <property type="evidence" value="ECO:0007669"/>
    <property type="project" value="UniProtKB-ARBA"/>
</dbReference>
<keyword evidence="4 7" id="KW-0732">Signal</keyword>
<feature type="chain" id="PRO_5036915953" evidence="7">
    <location>
        <begin position="25"/>
        <end position="253"/>
    </location>
</feature>
<protein>
    <submittedName>
        <fullName evidence="8">Molybdate ABC transporter substrate-binding protein</fullName>
    </submittedName>
</protein>
<evidence type="ECO:0000313" key="8">
    <source>
        <dbReference type="EMBL" id="QRJ65223.1"/>
    </source>
</evidence>
<dbReference type="SUPFAM" id="SSF53850">
    <property type="entry name" value="Periplasmic binding protein-like II"/>
    <property type="match status" value="1"/>
</dbReference>
<keyword evidence="9" id="KW-1185">Reference proteome</keyword>
<dbReference type="PANTHER" id="PTHR30632:SF14">
    <property type="entry name" value="TUNGSTATE_MOLYBDATE_CHROMATE-BINDING PROTEIN MODA"/>
    <property type="match status" value="1"/>
</dbReference>
<dbReference type="EMBL" id="CP064781">
    <property type="protein sequence ID" value="QRJ65223.1"/>
    <property type="molecule type" value="Genomic_DNA"/>
</dbReference>
<dbReference type="NCBIfam" id="TIGR01256">
    <property type="entry name" value="modA"/>
    <property type="match status" value="1"/>
</dbReference>
<dbReference type="CDD" id="cd13539">
    <property type="entry name" value="PBP2_AvModA"/>
    <property type="match status" value="1"/>
</dbReference>
<evidence type="ECO:0000256" key="3">
    <source>
        <dbReference type="ARBA" id="ARBA00022723"/>
    </source>
</evidence>
<proteinExistence type="inferred from homology"/>
<comment type="similarity">
    <text evidence="1">Belongs to the bacterial solute-binding protein ModA family.</text>
</comment>
<name>A0A974Y5A9_9RHOO</name>
<reference evidence="8" key="1">
    <citation type="submission" date="2020-11" db="EMBL/GenBank/DDBJ databases">
        <title>Azospira restricta DSM 18626 genome sequence.</title>
        <authorList>
            <person name="Moe W.M."/>
        </authorList>
    </citation>
    <scope>NUCLEOTIDE SEQUENCE</scope>
    <source>
        <strain evidence="8">DSM 18626</strain>
    </source>
</reference>
<dbReference type="GO" id="GO:0046872">
    <property type="term" value="F:metal ion binding"/>
    <property type="evidence" value="ECO:0007669"/>
    <property type="project" value="UniProtKB-KW"/>
</dbReference>
<sequence>MRRPQLSTLVAALLGLAAAFAASAGEVQVAVAANFAAPAKRIAEAFARATGHRATLVTGSTGKFHAQIVNGAPFDVLLSADDETPARLEQAGHVQAGTRFTYAVGRLVLWSAKPGVVDGDGAVLKCGDFRHLAVANPKLAPYGQAAMETLAALGLADALRPRFVLGENIAQTHQFAASGNAELGFVALAQVAKDGRITDGSGWIVPAHLHQPIRQDAALLARGRDNAAAKAFLDWLKGEAAQTTIRGFGYDRP</sequence>
<dbReference type="FunFam" id="3.40.190.10:FF:000035">
    <property type="entry name" value="Molybdate ABC transporter substrate-binding protein"/>
    <property type="match status" value="1"/>
</dbReference>
<evidence type="ECO:0000256" key="6">
    <source>
        <dbReference type="PIRSR" id="PIRSR004846-1"/>
    </source>
</evidence>
<evidence type="ECO:0000256" key="1">
    <source>
        <dbReference type="ARBA" id="ARBA00009175"/>
    </source>
</evidence>
<dbReference type="RefSeq" id="WP_203388749.1">
    <property type="nucleotide sequence ID" value="NZ_CP064781.1"/>
</dbReference>
<organism evidence="8 9">
    <name type="scientific">Azospira restricta</name>
    <dbReference type="NCBI Taxonomy" id="404405"/>
    <lineage>
        <taxon>Bacteria</taxon>
        <taxon>Pseudomonadati</taxon>
        <taxon>Pseudomonadota</taxon>
        <taxon>Betaproteobacteria</taxon>
        <taxon>Rhodocyclales</taxon>
        <taxon>Rhodocyclaceae</taxon>
        <taxon>Azospira</taxon>
    </lineage>
</organism>
<dbReference type="PIRSF" id="PIRSF004846">
    <property type="entry name" value="ModA"/>
    <property type="match status" value="1"/>
</dbReference>
<feature type="signal peptide" evidence="7">
    <location>
        <begin position="1"/>
        <end position="24"/>
    </location>
</feature>
<comment type="subunit">
    <text evidence="5">The complex is composed of two ATP-binding proteins (ModC), two transmembrane proteins (ModB) and a solute-binding protein (ModA).</text>
</comment>
<keyword evidence="3 6" id="KW-0479">Metal-binding</keyword>
<gene>
    <name evidence="8" type="primary">modA</name>
    <name evidence="8" type="ORF">IWH25_07795</name>
</gene>
<evidence type="ECO:0000256" key="2">
    <source>
        <dbReference type="ARBA" id="ARBA00022505"/>
    </source>
</evidence>
<dbReference type="KEGG" id="ares:IWH25_07795"/>
<dbReference type="Gene3D" id="3.40.190.10">
    <property type="entry name" value="Periplasmic binding protein-like II"/>
    <property type="match status" value="2"/>
</dbReference>
<feature type="binding site" evidence="6">
    <location>
        <position position="61"/>
    </location>
    <ligand>
        <name>molybdate</name>
        <dbReference type="ChEBI" id="CHEBI:36264"/>
    </ligand>
</feature>
<dbReference type="InterPro" id="IPR050682">
    <property type="entry name" value="ModA/WtpA"/>
</dbReference>
<dbReference type="GO" id="GO:0015689">
    <property type="term" value="P:molybdate ion transport"/>
    <property type="evidence" value="ECO:0007669"/>
    <property type="project" value="InterPro"/>
</dbReference>
<accession>A0A974Y5A9</accession>